<dbReference type="AlphaFoldDB" id="A0A5R9PFP8"/>
<dbReference type="InterPro" id="IPR019201">
    <property type="entry name" value="DUF2065"/>
</dbReference>
<evidence type="ECO:0000313" key="2">
    <source>
        <dbReference type="EMBL" id="TLX21843.1"/>
    </source>
</evidence>
<dbReference type="EMBL" id="SROY01000002">
    <property type="protein sequence ID" value="TLX21843.1"/>
    <property type="molecule type" value="Genomic_DNA"/>
</dbReference>
<dbReference type="STRING" id="1123377.GCA_000423885_00662"/>
<keyword evidence="1" id="KW-0472">Membrane</keyword>
<accession>A0A5R9PFP8</accession>
<protein>
    <submittedName>
        <fullName evidence="2">DUF2065 family protein</fullName>
    </submittedName>
</protein>
<feature type="transmembrane region" description="Helical" evidence="1">
    <location>
        <begin position="40"/>
        <end position="59"/>
    </location>
</feature>
<keyword evidence="1" id="KW-1133">Transmembrane helix</keyword>
<dbReference type="Pfam" id="PF09838">
    <property type="entry name" value="DUF2065"/>
    <property type="match status" value="1"/>
</dbReference>
<proteinExistence type="predicted"/>
<dbReference type="RefSeq" id="WP_028838474.1">
    <property type="nucleotide sequence ID" value="NZ_SROY01000002.1"/>
</dbReference>
<organism evidence="2 3">
    <name type="scientific">Thermomonas fusca</name>
    <dbReference type="NCBI Taxonomy" id="215690"/>
    <lineage>
        <taxon>Bacteria</taxon>
        <taxon>Pseudomonadati</taxon>
        <taxon>Pseudomonadota</taxon>
        <taxon>Gammaproteobacteria</taxon>
        <taxon>Lysobacterales</taxon>
        <taxon>Lysobacteraceae</taxon>
        <taxon>Thermomonas</taxon>
    </lineage>
</organism>
<dbReference type="PANTHER" id="PTHR38602:SF1">
    <property type="entry name" value="INNER MEMBRANE PROTEIN"/>
    <property type="match status" value="1"/>
</dbReference>
<name>A0A5R9PFP8_9GAMM</name>
<dbReference type="PANTHER" id="PTHR38602">
    <property type="entry name" value="INNER MEMBRANE PROTEIN-RELATED"/>
    <property type="match status" value="1"/>
</dbReference>
<keyword evidence="3" id="KW-1185">Reference proteome</keyword>
<gene>
    <name evidence="2" type="ORF">E5S66_04710</name>
</gene>
<evidence type="ECO:0000256" key="1">
    <source>
        <dbReference type="SAM" id="Phobius"/>
    </source>
</evidence>
<evidence type="ECO:0000313" key="3">
    <source>
        <dbReference type="Proteomes" id="UP000308508"/>
    </source>
</evidence>
<keyword evidence="1" id="KW-0812">Transmembrane</keyword>
<comment type="caution">
    <text evidence="2">The sequence shown here is derived from an EMBL/GenBank/DDBJ whole genome shotgun (WGS) entry which is preliminary data.</text>
</comment>
<dbReference type="Proteomes" id="UP000308508">
    <property type="component" value="Unassembled WGS sequence"/>
</dbReference>
<reference evidence="2 3" key="1">
    <citation type="submission" date="2019-04" db="EMBL/GenBank/DDBJ databases">
        <authorList>
            <person name="Grouzdev D.S."/>
            <person name="Nazina T.N."/>
        </authorList>
    </citation>
    <scope>NUCLEOTIDE SEQUENCE [LARGE SCALE GENOMIC DNA]</scope>
    <source>
        <strain evidence="2 3">SHC 3-19</strain>
    </source>
</reference>
<sequence>MAELWAALCLVAVIEGLFLFAAPGAWKRAAAQLLNLPDEHVRRIGGVVLILGLLSLWLVRG</sequence>